<keyword evidence="1" id="KW-0732">Signal</keyword>
<gene>
    <name evidence="2" type="ORF">ATE80_17475</name>
</gene>
<comment type="caution">
    <text evidence="2">The sequence shown here is derived from an EMBL/GenBank/DDBJ whole genome shotgun (WGS) entry which is preliminary data.</text>
</comment>
<evidence type="ECO:0008006" key="4">
    <source>
        <dbReference type="Google" id="ProtNLM"/>
    </source>
</evidence>
<organism evidence="2 3">
    <name type="scientific">Streptomyces kanasensis</name>
    <dbReference type="NCBI Taxonomy" id="936756"/>
    <lineage>
        <taxon>Bacteria</taxon>
        <taxon>Bacillati</taxon>
        <taxon>Actinomycetota</taxon>
        <taxon>Actinomycetes</taxon>
        <taxon>Kitasatosporales</taxon>
        <taxon>Streptomycetaceae</taxon>
        <taxon>Streptomyces</taxon>
    </lineage>
</organism>
<reference evidence="2 3" key="1">
    <citation type="submission" date="2015-11" db="EMBL/GenBank/DDBJ databases">
        <title>Genome-wide analysis reveals the secondary metabolome in Streptomyces kanasensis ZX01.</title>
        <authorList>
            <person name="Zhang G."/>
            <person name="Han L."/>
            <person name="Feng J."/>
            <person name="Zhang X."/>
        </authorList>
    </citation>
    <scope>NUCLEOTIDE SEQUENCE [LARGE SCALE GENOMIC DNA]</scope>
    <source>
        <strain evidence="2 3">ZX01</strain>
    </source>
</reference>
<sequence>MRASVIRRSAVAASAVSFALLLTACGGGEKAGDGDKGAAKDATSAAPAAPAAKVLTAAELEKAVLAQGDVKGHKVQPAGADEVGKPGSVTVDKAECLPLAEASSGVALGKSTADVTRKVMEEPKAGAEKPSFEGMTEKQIEEALASTMAVTVTIDKLASYEAKGAADALASLRAAATACAGGFTLTQDGEKTKIVKVTEAKVSGGDEAGAWVLAADMEDGDTMAVKVAAVRQGSTLATFTAVNIGAAVGGKDFPLPTAVIDAQVAKVAKQG</sequence>
<proteinExistence type="predicted"/>
<dbReference type="Proteomes" id="UP000054011">
    <property type="component" value="Unassembled WGS sequence"/>
</dbReference>
<protein>
    <recommendedName>
        <fullName evidence="4">PknH-like extracellular domain-containing protein</fullName>
    </recommendedName>
</protein>
<dbReference type="STRING" id="936756.ATE80_17475"/>
<evidence type="ECO:0000313" key="2">
    <source>
        <dbReference type="EMBL" id="KUH37593.1"/>
    </source>
</evidence>
<dbReference type="PROSITE" id="PS51257">
    <property type="entry name" value="PROKAR_LIPOPROTEIN"/>
    <property type="match status" value="1"/>
</dbReference>
<dbReference type="EMBL" id="LNSV01000043">
    <property type="protein sequence ID" value="KUH37593.1"/>
    <property type="molecule type" value="Genomic_DNA"/>
</dbReference>
<name>A0A117IVM7_9ACTN</name>
<feature type="chain" id="PRO_5039289457" description="PknH-like extracellular domain-containing protein" evidence="1">
    <location>
        <begin position="25"/>
        <end position="271"/>
    </location>
</feature>
<dbReference type="RefSeq" id="WP_058943143.1">
    <property type="nucleotide sequence ID" value="NZ_LNSV01000043.1"/>
</dbReference>
<evidence type="ECO:0000313" key="3">
    <source>
        <dbReference type="Proteomes" id="UP000054011"/>
    </source>
</evidence>
<feature type="signal peptide" evidence="1">
    <location>
        <begin position="1"/>
        <end position="24"/>
    </location>
</feature>
<dbReference type="AlphaFoldDB" id="A0A117IVM7"/>
<evidence type="ECO:0000256" key="1">
    <source>
        <dbReference type="SAM" id="SignalP"/>
    </source>
</evidence>
<accession>A0A117IVM7</accession>
<dbReference type="OrthoDB" id="4180700at2"/>
<keyword evidence="3" id="KW-1185">Reference proteome</keyword>